<dbReference type="RefSeq" id="XP_009544544.1">
    <property type="nucleotide sequence ID" value="XM_009546249.1"/>
</dbReference>
<keyword evidence="3" id="KW-1185">Reference proteome</keyword>
<dbReference type="eggNOG" id="ENOG502SPWT">
    <property type="taxonomic scope" value="Eukaryota"/>
</dbReference>
<evidence type="ECO:0000313" key="2">
    <source>
        <dbReference type="EMBL" id="ETW84923.1"/>
    </source>
</evidence>
<feature type="compositionally biased region" description="Low complexity" evidence="1">
    <location>
        <begin position="20"/>
        <end position="35"/>
    </location>
</feature>
<dbReference type="Proteomes" id="UP000030671">
    <property type="component" value="Unassembled WGS sequence"/>
</dbReference>
<proteinExistence type="predicted"/>
<feature type="region of interest" description="Disordered" evidence="1">
    <location>
        <begin position="221"/>
        <end position="342"/>
    </location>
</feature>
<evidence type="ECO:0000313" key="3">
    <source>
        <dbReference type="Proteomes" id="UP000030671"/>
    </source>
</evidence>
<feature type="compositionally biased region" description="Pro residues" evidence="1">
    <location>
        <begin position="62"/>
        <end position="72"/>
    </location>
</feature>
<feature type="compositionally biased region" description="Basic and acidic residues" evidence="1">
    <location>
        <begin position="273"/>
        <end position="288"/>
    </location>
</feature>
<name>W4KGD5_HETIT</name>
<evidence type="ECO:0000256" key="1">
    <source>
        <dbReference type="SAM" id="MobiDB-lite"/>
    </source>
</evidence>
<dbReference type="EMBL" id="KI925456">
    <property type="protein sequence ID" value="ETW84923.1"/>
    <property type="molecule type" value="Genomic_DNA"/>
</dbReference>
<feature type="compositionally biased region" description="Polar residues" evidence="1">
    <location>
        <begin position="247"/>
        <end position="258"/>
    </location>
</feature>
<feature type="compositionally biased region" description="Low complexity" evidence="1">
    <location>
        <begin position="235"/>
        <end position="246"/>
    </location>
</feature>
<sequence length="397" mass="40553">MLLQVATDDRSRAGSPTGTPLAPSASAGALGGRAPFYRAPSPDYPLPGLRARGSMHPSTAHPAPPPSHPHPSLPSAQRSPAHGPALQSYQTHVFAPPVTGPPGKKLAGTASPGAVPATVGAKTNGNGNGNGIDLPRAALAPTGGSYPPTNDKGQRICRQCGLPGRYKDGKCVEKWGPGPEGPGTVCDRCRKKMKRVERRGTMPGPGTAIAVSASHAALDGAPASGAHPHMHLHPHASFPAPHAHSSNGRNGLGTTSSLRRTDTVLASPPVRLVKHEAGGAEEGSRSPEGRSSASSARATHLRVHSHSHRALAGSGDEDVDADGSTDELEHDVEGEGEGDAMVVDPAAAAAVGGVKRSKAWKRGYARGGEVDEELELLEAVDAAEKASAGSEYVKLEA</sequence>
<feature type="compositionally biased region" description="Acidic residues" evidence="1">
    <location>
        <begin position="315"/>
        <end position="338"/>
    </location>
</feature>
<dbReference type="InParanoid" id="W4KGD5"/>
<protein>
    <submittedName>
        <fullName evidence="2">Uncharacterized protein</fullName>
    </submittedName>
</protein>
<feature type="compositionally biased region" description="Low complexity" evidence="1">
    <location>
        <begin position="289"/>
        <end position="298"/>
    </location>
</feature>
<gene>
    <name evidence="2" type="ORF">HETIRDRAFT_433497</name>
</gene>
<feature type="compositionally biased region" description="Basic residues" evidence="1">
    <location>
        <begin position="299"/>
        <end position="309"/>
    </location>
</feature>
<dbReference type="GeneID" id="20674676"/>
<dbReference type="OrthoDB" id="2162994at2759"/>
<dbReference type="HOGENOM" id="CLU_694560_0_0_1"/>
<dbReference type="AlphaFoldDB" id="W4KGD5"/>
<organism evidence="2 3">
    <name type="scientific">Heterobasidion irregulare (strain TC 32-1)</name>
    <dbReference type="NCBI Taxonomy" id="747525"/>
    <lineage>
        <taxon>Eukaryota</taxon>
        <taxon>Fungi</taxon>
        <taxon>Dikarya</taxon>
        <taxon>Basidiomycota</taxon>
        <taxon>Agaricomycotina</taxon>
        <taxon>Agaricomycetes</taxon>
        <taxon>Russulales</taxon>
        <taxon>Bondarzewiaceae</taxon>
        <taxon>Heterobasidion</taxon>
        <taxon>Heterobasidion annosum species complex</taxon>
    </lineage>
</organism>
<feature type="region of interest" description="Disordered" evidence="1">
    <location>
        <begin position="1"/>
        <end position="152"/>
    </location>
</feature>
<accession>W4KGD5</accession>
<reference evidence="2 3" key="1">
    <citation type="journal article" date="2012" name="New Phytol.">
        <title>Insight into trade-off between wood decay and parasitism from the genome of a fungal forest pathogen.</title>
        <authorList>
            <person name="Olson A."/>
            <person name="Aerts A."/>
            <person name="Asiegbu F."/>
            <person name="Belbahri L."/>
            <person name="Bouzid O."/>
            <person name="Broberg A."/>
            <person name="Canback B."/>
            <person name="Coutinho P.M."/>
            <person name="Cullen D."/>
            <person name="Dalman K."/>
            <person name="Deflorio G."/>
            <person name="van Diepen L.T."/>
            <person name="Dunand C."/>
            <person name="Duplessis S."/>
            <person name="Durling M."/>
            <person name="Gonthier P."/>
            <person name="Grimwood J."/>
            <person name="Fossdal C.G."/>
            <person name="Hansson D."/>
            <person name="Henrissat B."/>
            <person name="Hietala A."/>
            <person name="Himmelstrand K."/>
            <person name="Hoffmeister D."/>
            <person name="Hogberg N."/>
            <person name="James T.Y."/>
            <person name="Karlsson M."/>
            <person name="Kohler A."/>
            <person name="Kues U."/>
            <person name="Lee Y.H."/>
            <person name="Lin Y.C."/>
            <person name="Lind M."/>
            <person name="Lindquist E."/>
            <person name="Lombard V."/>
            <person name="Lucas S."/>
            <person name="Lunden K."/>
            <person name="Morin E."/>
            <person name="Murat C."/>
            <person name="Park J."/>
            <person name="Raffaello T."/>
            <person name="Rouze P."/>
            <person name="Salamov A."/>
            <person name="Schmutz J."/>
            <person name="Solheim H."/>
            <person name="Stahlberg J."/>
            <person name="Velez H."/>
            <person name="de Vries R.P."/>
            <person name="Wiebenga A."/>
            <person name="Woodward S."/>
            <person name="Yakovlev I."/>
            <person name="Garbelotto M."/>
            <person name="Martin F."/>
            <person name="Grigoriev I.V."/>
            <person name="Stenlid J."/>
        </authorList>
    </citation>
    <scope>NUCLEOTIDE SEQUENCE [LARGE SCALE GENOMIC DNA]</scope>
    <source>
        <strain evidence="2 3">TC 32-1</strain>
    </source>
</reference>
<dbReference type="KEGG" id="hir:HETIRDRAFT_433497"/>